<name>A0A7Y4A131_9VIBR</name>
<evidence type="ECO:0000313" key="1">
    <source>
        <dbReference type="EMBL" id="NOH72563.1"/>
    </source>
</evidence>
<dbReference type="EMBL" id="VTXC01000044">
    <property type="protein sequence ID" value="NOH72563.1"/>
    <property type="molecule type" value="Genomic_DNA"/>
</dbReference>
<gene>
    <name evidence="1" type="ORF">F0225_14610</name>
</gene>
<protein>
    <submittedName>
        <fullName evidence="1">Uncharacterized protein</fullName>
    </submittedName>
</protein>
<reference evidence="1 2" key="1">
    <citation type="submission" date="2019-09" db="EMBL/GenBank/DDBJ databases">
        <title>Draft genome sequencing and comparative genomics of hatchery-associated Vibrios.</title>
        <authorList>
            <person name="Kehlet-Delgado H."/>
            <person name="Mueller R.S."/>
        </authorList>
    </citation>
    <scope>NUCLEOTIDE SEQUENCE [LARGE SCALE GENOMIC DNA]</scope>
    <source>
        <strain evidence="1 2">99-46-Y</strain>
    </source>
</reference>
<dbReference type="AlphaFoldDB" id="A0A7Y4A131"/>
<comment type="caution">
    <text evidence="1">The sequence shown here is derived from an EMBL/GenBank/DDBJ whole genome shotgun (WGS) entry which is preliminary data.</text>
</comment>
<accession>A0A7Y4A131</accession>
<proteinExistence type="predicted"/>
<dbReference type="Proteomes" id="UP000565719">
    <property type="component" value="Unassembled WGS sequence"/>
</dbReference>
<organism evidence="1 2">
    <name type="scientific">Vibrio pectenicida</name>
    <dbReference type="NCBI Taxonomy" id="62763"/>
    <lineage>
        <taxon>Bacteria</taxon>
        <taxon>Pseudomonadati</taxon>
        <taxon>Pseudomonadota</taxon>
        <taxon>Gammaproteobacteria</taxon>
        <taxon>Vibrionales</taxon>
        <taxon>Vibrionaceae</taxon>
        <taxon>Vibrio</taxon>
    </lineage>
</organism>
<evidence type="ECO:0000313" key="2">
    <source>
        <dbReference type="Proteomes" id="UP000565719"/>
    </source>
</evidence>
<sequence length="243" mass="27492">MNSKNDKISILAGNSRLCFDENNIILVEAQLKAFEAALKYAKQCKDNDGILPRISVAFDHHGIFRLQFLDDNLSNSQKKHPKLSHLHPSIQKVFQKISDQYQIELNEINAIQEDSARQNLVHTLKSQSIDESVTKRMLFEEPSDISSNTNATIQEPKQKLTCAGITKEYFERAAGKNQHQSDILEVFYEDCSWSRSLAYARGLQLSHLLGVNSGIRLNLVDSSGTIYQGEITHSVEQENECLI</sequence>